<protein>
    <submittedName>
        <fullName evidence="2">Uncharacterized protein</fullName>
    </submittedName>
</protein>
<dbReference type="RefSeq" id="WP_323450812.1">
    <property type="nucleotide sequence ID" value="NZ_BSBI01000016.1"/>
</dbReference>
<sequence>MASSVAFMLFRPSSRSVTSAGDSVTAYVANNGTTTVSVVDTATDPATGTFTVGSRTSGLAVVNVPQPVITSISPAPPPREGARPEYVTCPPDRGHRGTGA</sequence>
<dbReference type="EMBL" id="BSBI01000016">
    <property type="protein sequence ID" value="GLF98841.1"/>
    <property type="molecule type" value="Genomic_DNA"/>
</dbReference>
<proteinExistence type="predicted"/>
<evidence type="ECO:0000313" key="2">
    <source>
        <dbReference type="EMBL" id="GLF98841.1"/>
    </source>
</evidence>
<accession>A0ABQ5P9C5</accession>
<name>A0ABQ5P9C5_9ACTN</name>
<comment type="caution">
    <text evidence="2">The sequence shown here is derived from an EMBL/GenBank/DDBJ whole genome shotgun (WGS) entry which is preliminary data.</text>
</comment>
<dbReference type="InterPro" id="IPR015943">
    <property type="entry name" value="WD40/YVTN_repeat-like_dom_sf"/>
</dbReference>
<evidence type="ECO:0000256" key="1">
    <source>
        <dbReference type="SAM" id="MobiDB-lite"/>
    </source>
</evidence>
<keyword evidence="3" id="KW-1185">Reference proteome</keyword>
<organism evidence="2 3">
    <name type="scientific">Streptomyces yaizuensis</name>
    <dbReference type="NCBI Taxonomy" id="2989713"/>
    <lineage>
        <taxon>Bacteria</taxon>
        <taxon>Bacillati</taxon>
        <taxon>Actinomycetota</taxon>
        <taxon>Actinomycetes</taxon>
        <taxon>Kitasatosporales</taxon>
        <taxon>Streptomycetaceae</taxon>
        <taxon>Streptomyces</taxon>
    </lineage>
</organism>
<dbReference type="SUPFAM" id="SSF50974">
    <property type="entry name" value="Nitrous oxide reductase, N-terminal domain"/>
    <property type="match status" value="1"/>
</dbReference>
<dbReference type="Gene3D" id="2.130.10.10">
    <property type="entry name" value="YVTN repeat-like/Quinoprotein amine dehydrogenase"/>
    <property type="match status" value="1"/>
</dbReference>
<feature type="region of interest" description="Disordered" evidence="1">
    <location>
        <begin position="69"/>
        <end position="100"/>
    </location>
</feature>
<dbReference type="InterPro" id="IPR011045">
    <property type="entry name" value="N2O_reductase_N"/>
</dbReference>
<dbReference type="Proteomes" id="UP001291653">
    <property type="component" value="Unassembled WGS sequence"/>
</dbReference>
<reference evidence="2 3" key="1">
    <citation type="submission" date="2022-10" db="EMBL/GenBank/DDBJ databases">
        <title>Draft genome sequence of Streptomyces sp. YSPA8.</title>
        <authorList>
            <person name="Moriuchi R."/>
            <person name="Dohra H."/>
            <person name="Yamamura H."/>
            <person name="Kodani S."/>
        </authorList>
    </citation>
    <scope>NUCLEOTIDE SEQUENCE [LARGE SCALE GENOMIC DNA]</scope>
    <source>
        <strain evidence="2 3">YSPA8</strain>
    </source>
</reference>
<evidence type="ECO:0000313" key="3">
    <source>
        <dbReference type="Proteomes" id="UP001291653"/>
    </source>
</evidence>
<gene>
    <name evidence="2" type="ORF">SYYSPA8_31110</name>
</gene>